<dbReference type="Proteomes" id="UP000027265">
    <property type="component" value="Unassembled WGS sequence"/>
</dbReference>
<evidence type="ECO:0000313" key="1">
    <source>
        <dbReference type="EMBL" id="KDQ50515.1"/>
    </source>
</evidence>
<organism evidence="1 2">
    <name type="scientific">Jaapia argillacea MUCL 33604</name>
    <dbReference type="NCBI Taxonomy" id="933084"/>
    <lineage>
        <taxon>Eukaryota</taxon>
        <taxon>Fungi</taxon>
        <taxon>Dikarya</taxon>
        <taxon>Basidiomycota</taxon>
        <taxon>Agaricomycotina</taxon>
        <taxon>Agaricomycetes</taxon>
        <taxon>Agaricomycetidae</taxon>
        <taxon>Jaapiales</taxon>
        <taxon>Jaapiaceae</taxon>
        <taxon>Jaapia</taxon>
    </lineage>
</organism>
<keyword evidence="2" id="KW-1185">Reference proteome</keyword>
<dbReference type="EMBL" id="KL197759">
    <property type="protein sequence ID" value="KDQ50515.1"/>
    <property type="molecule type" value="Genomic_DNA"/>
</dbReference>
<proteinExistence type="predicted"/>
<protein>
    <submittedName>
        <fullName evidence="1">Uncharacterized protein</fullName>
    </submittedName>
</protein>
<evidence type="ECO:0000313" key="2">
    <source>
        <dbReference type="Proteomes" id="UP000027265"/>
    </source>
</evidence>
<sequence length="390" mass="43955">MSSSEIKRHVLRSIHLDEIWRDSGSMAPHLIFRKRPCKINLVEICLVPGGKWLIELVEGELSLIDLATHKCVGSVLVPVEDSLYDSRLFPGTTLLSGDEVGIVVRFHQGTRRKDILHIYRVDTRSSDPGFHLITEVSSPIHTLSDVALVGNILACLYQEWPWKSWTRLVVRDIYSQTQATVFLEGYPLTTLFAVQILSERWVVVVDDDGVNVIDISNLNWIPCTGDFLKDIQPVQHAPISQIHEHNNGWRDFRFAISSPRSLRLPLFLGSSRLFIIDVDAKSHAQTSPTLSTITKVLGPVDMGTKSGTRRSVTHYQGRSDLLFSAGPKGDNFDQWKEEDFVISLLDLDYPGFPIGDEIHSFAYDEFSGRMCIVLASSRARTLELYVVDVQ</sequence>
<accession>A0A067P9M8</accession>
<reference evidence="2" key="1">
    <citation type="journal article" date="2014" name="Proc. Natl. Acad. Sci. U.S.A.">
        <title>Extensive sampling of basidiomycete genomes demonstrates inadequacy of the white-rot/brown-rot paradigm for wood decay fungi.</title>
        <authorList>
            <person name="Riley R."/>
            <person name="Salamov A.A."/>
            <person name="Brown D.W."/>
            <person name="Nagy L.G."/>
            <person name="Floudas D."/>
            <person name="Held B.W."/>
            <person name="Levasseur A."/>
            <person name="Lombard V."/>
            <person name="Morin E."/>
            <person name="Otillar R."/>
            <person name="Lindquist E.A."/>
            <person name="Sun H."/>
            <person name="LaButti K.M."/>
            <person name="Schmutz J."/>
            <person name="Jabbour D."/>
            <person name="Luo H."/>
            <person name="Baker S.E."/>
            <person name="Pisabarro A.G."/>
            <person name="Walton J.D."/>
            <person name="Blanchette R.A."/>
            <person name="Henrissat B."/>
            <person name="Martin F."/>
            <person name="Cullen D."/>
            <person name="Hibbett D.S."/>
            <person name="Grigoriev I.V."/>
        </authorList>
    </citation>
    <scope>NUCLEOTIDE SEQUENCE [LARGE SCALE GENOMIC DNA]</scope>
    <source>
        <strain evidence="2">MUCL 33604</strain>
    </source>
</reference>
<dbReference type="AlphaFoldDB" id="A0A067P9M8"/>
<dbReference type="HOGENOM" id="CLU_657324_0_0_1"/>
<name>A0A067P9M8_9AGAM</name>
<gene>
    <name evidence="1" type="ORF">JAAARDRAFT_582230</name>
</gene>
<dbReference type="InParanoid" id="A0A067P9M8"/>